<comment type="similarity">
    <text evidence="5">Belongs to the FlgI family.</text>
</comment>
<dbReference type="NCBIfam" id="NF003676">
    <property type="entry name" value="PRK05303.1"/>
    <property type="match status" value="1"/>
</dbReference>
<keyword evidence="7" id="KW-1185">Reference proteome</keyword>
<sequence length="386" mass="39405">MNSVPTFSNLRRLAQQGGRCLVALTLLAVGLTSLPAQAIRIKEVAAVQGVRSNSLTGYGLVVGLDGTGDQTTQMPYTTQSLSNYMQQLGITLPPGSAQLQLKNVAAVIVTAQLPAFAQPGQMIDINVSSIGNAKSLKGGTLVTTPLRGVDGEIYALAQGNLVVGGAGASSGGSKVQINHLSAGRIPGGAQVERSVPTPLQEGDTINLGLNASDFQTARLVAGAINAKLGKGTAIARALDGRTVQVRAPNDADARVNFIADLEELPIETVAPAAKVVINTRTGSIVLNQAVTLGPCAIAHGNLSISISSTPVISQPNALSAGQTVVAQKSDIQIKQDPGILMNLPASPQLADVVRALNALGATPQDLLAILQAIKAAGALNAELEVI</sequence>
<evidence type="ECO:0000256" key="5">
    <source>
        <dbReference type="HAMAP-Rule" id="MF_00416"/>
    </source>
</evidence>
<dbReference type="InterPro" id="IPR001782">
    <property type="entry name" value="Flag_FlgI"/>
</dbReference>
<gene>
    <name evidence="5" type="primary">flgI</name>
    <name evidence="6" type="ORF">PSQ39_18060</name>
</gene>
<evidence type="ECO:0000256" key="2">
    <source>
        <dbReference type="ARBA" id="ARBA00004117"/>
    </source>
</evidence>
<dbReference type="HAMAP" id="MF_00416">
    <property type="entry name" value="FlgI"/>
    <property type="match status" value="1"/>
</dbReference>
<keyword evidence="6" id="KW-0282">Flagellum</keyword>
<comment type="function">
    <text evidence="1 5">Assembles around the rod to form the L-ring and probably protects the motor/basal body from shearing forces during rotation.</text>
</comment>
<organism evidence="6 7">
    <name type="scientific">Curvibacter microcysteis</name>
    <dbReference type="NCBI Taxonomy" id="3026419"/>
    <lineage>
        <taxon>Bacteria</taxon>
        <taxon>Pseudomonadati</taxon>
        <taxon>Pseudomonadota</taxon>
        <taxon>Betaproteobacteria</taxon>
        <taxon>Burkholderiales</taxon>
        <taxon>Comamonadaceae</taxon>
        <taxon>Curvibacter</taxon>
    </lineage>
</organism>
<comment type="subcellular location">
    <subcellularLocation>
        <location evidence="2 5">Bacterial flagellum basal body</location>
    </subcellularLocation>
</comment>
<reference evidence="6 7" key="1">
    <citation type="submission" date="2023-02" db="EMBL/GenBank/DDBJ databases">
        <title>Bacterial whole genome sequence for Curvibacter sp. HBC28.</title>
        <authorList>
            <person name="Le V."/>
            <person name="Ko S.-R."/>
            <person name="Ahn C.-Y."/>
            <person name="Oh H.-M."/>
        </authorList>
    </citation>
    <scope>NUCLEOTIDE SEQUENCE [LARGE SCALE GENOMIC DNA]</scope>
    <source>
        <strain evidence="6 7">HBC28</strain>
    </source>
</reference>
<name>A0ABT5MIZ1_9BURK</name>
<keyword evidence="6" id="KW-0969">Cilium</keyword>
<evidence type="ECO:0000256" key="3">
    <source>
        <dbReference type="ARBA" id="ARBA00022729"/>
    </source>
</evidence>
<proteinExistence type="inferred from homology"/>
<dbReference type="Pfam" id="PF02119">
    <property type="entry name" value="FlgI"/>
    <property type="match status" value="1"/>
</dbReference>
<evidence type="ECO:0000313" key="6">
    <source>
        <dbReference type="EMBL" id="MDD0816549.1"/>
    </source>
</evidence>
<dbReference type="PRINTS" id="PR01010">
    <property type="entry name" value="FLGPRINGFLGI"/>
</dbReference>
<dbReference type="RefSeq" id="WP_273928408.1">
    <property type="nucleotide sequence ID" value="NZ_JAQSIN010000006.1"/>
</dbReference>
<evidence type="ECO:0000313" key="7">
    <source>
        <dbReference type="Proteomes" id="UP001528672"/>
    </source>
</evidence>
<keyword evidence="6" id="KW-0966">Cell projection</keyword>
<accession>A0ABT5MIZ1</accession>
<dbReference type="PANTHER" id="PTHR30381:SF0">
    <property type="entry name" value="FLAGELLAR P-RING PROTEIN"/>
    <property type="match status" value="1"/>
</dbReference>
<dbReference type="EMBL" id="JAQSIO010000008">
    <property type="protein sequence ID" value="MDD0816549.1"/>
    <property type="molecule type" value="Genomic_DNA"/>
</dbReference>
<comment type="caution">
    <text evidence="6">The sequence shown here is derived from an EMBL/GenBank/DDBJ whole genome shotgun (WGS) entry which is preliminary data.</text>
</comment>
<dbReference type="Proteomes" id="UP001528672">
    <property type="component" value="Unassembled WGS sequence"/>
</dbReference>
<evidence type="ECO:0000256" key="1">
    <source>
        <dbReference type="ARBA" id="ARBA00002591"/>
    </source>
</evidence>
<dbReference type="PANTHER" id="PTHR30381">
    <property type="entry name" value="FLAGELLAR P-RING PERIPLASMIC PROTEIN FLGI"/>
    <property type="match status" value="1"/>
</dbReference>
<keyword evidence="4 5" id="KW-0975">Bacterial flagellum</keyword>
<keyword evidence="3" id="KW-0732">Signal</keyword>
<comment type="subunit">
    <text evidence="5">The basal body constitutes a major portion of the flagellar organelle and consists of four rings (L,P,S, and M) mounted on a central rod.</text>
</comment>
<protein>
    <recommendedName>
        <fullName evidence="5">Flagellar P-ring protein</fullName>
    </recommendedName>
    <alternativeName>
        <fullName evidence="5">Basal body P-ring protein</fullName>
    </alternativeName>
</protein>
<evidence type="ECO:0000256" key="4">
    <source>
        <dbReference type="ARBA" id="ARBA00023143"/>
    </source>
</evidence>